<dbReference type="Proteomes" id="UP000596381">
    <property type="component" value="Segment"/>
</dbReference>
<evidence type="ECO:0000313" key="1">
    <source>
        <dbReference type="EMBL" id="QQV92137.1"/>
    </source>
</evidence>
<gene>
    <name evidence="1" type="ORF">vBKpMFBKp24_245</name>
</gene>
<sequence length="199" mass="23244">MSRTKLGFLKEPLSEVERDLITNKYYDAFISAEQQNLFSLLKRRLEDFNRRNYYEVIMSDEHISAMLQDGPLADWKREIALKCSRVWIIDSFNIWAKAELNEYTGRTEYGVHYSPSLELLMVGKLPDFRTTETFNPSFYIRNWNADYAESDEFLSSPAGKINALVSRYVDDQITGSEIGRDKIEDHSEFIGEITKLLQE</sequence>
<proteinExistence type="predicted"/>
<protein>
    <submittedName>
        <fullName evidence="1">Uncharacterized protein</fullName>
    </submittedName>
</protein>
<organism evidence="1 2">
    <name type="scientific">Klebsiella phage vB_KpM_FBKp24</name>
    <dbReference type="NCBI Taxonomy" id="2801834"/>
    <lineage>
        <taxon>Viruses</taxon>
        <taxon>Duplodnaviria</taxon>
        <taxon>Heunggongvirae</taxon>
        <taxon>Uroviricota</taxon>
        <taxon>Caudoviricetes</taxon>
        <taxon>Chimalliviridae</taxon>
        <taxon>Maaswegvirus</taxon>
        <taxon>Maaswegvirus Kp24</taxon>
    </lineage>
</organism>
<reference evidence="1 2" key="1">
    <citation type="submission" date="2020-12" db="EMBL/GenBank/DDBJ databases">
        <title>Genomic characterization of four novel bacteriophages infecting Klebsiella pneumoniae.</title>
        <authorList>
            <person name="Estrada Bonilla B."/>
            <person name="Costa A.R."/>
            <person name="van Rossum T."/>
            <person name="Hagedoorn S."/>
            <person name="Wallinga H."/>
            <person name="Xiao M."/>
            <person name="Song W."/>
            <person name="Haas P.-J."/>
            <person name="Nobrega F.L."/>
            <person name="Brouns S.J.J."/>
        </authorList>
    </citation>
    <scope>NUCLEOTIDE SEQUENCE [LARGE SCALE GENOMIC DNA]</scope>
</reference>
<dbReference type="EMBL" id="MW394391">
    <property type="protein sequence ID" value="QQV92137.1"/>
    <property type="molecule type" value="Genomic_DNA"/>
</dbReference>
<name>A0A7U0GBJ0_9CAUD</name>
<accession>A0A7U0GBJ0</accession>
<evidence type="ECO:0000313" key="2">
    <source>
        <dbReference type="Proteomes" id="UP000596381"/>
    </source>
</evidence>
<keyword evidence="2" id="KW-1185">Reference proteome</keyword>